<dbReference type="HOGENOM" id="CLU_399990_0_0_3"/>
<evidence type="ECO:0000256" key="1">
    <source>
        <dbReference type="SAM" id="MobiDB-lite"/>
    </source>
</evidence>
<keyword evidence="3" id="KW-1185">Reference proteome</keyword>
<feature type="compositionally biased region" description="Low complexity" evidence="1">
    <location>
        <begin position="1"/>
        <end position="15"/>
    </location>
</feature>
<dbReference type="OrthoDB" id="487193at2"/>
<protein>
    <submittedName>
        <fullName evidence="2">Uncharacterized protein</fullName>
    </submittedName>
</protein>
<accession>K9TDG3</accession>
<dbReference type="Proteomes" id="UP000010367">
    <property type="component" value="Chromosome"/>
</dbReference>
<dbReference type="InParanoid" id="K9TDG3"/>
<feature type="region of interest" description="Disordered" evidence="1">
    <location>
        <begin position="1"/>
        <end position="28"/>
    </location>
</feature>
<proteinExistence type="predicted"/>
<dbReference type="RefSeq" id="WP_015146821.1">
    <property type="nucleotide sequence ID" value="NC_019693.1"/>
</dbReference>
<reference evidence="2 3" key="1">
    <citation type="submission" date="2012-06" db="EMBL/GenBank/DDBJ databases">
        <title>Finished chromosome of genome of Oscillatoria acuminata PCC 6304.</title>
        <authorList>
            <consortium name="US DOE Joint Genome Institute"/>
            <person name="Gugger M."/>
            <person name="Coursin T."/>
            <person name="Rippka R."/>
            <person name="Tandeau De Marsac N."/>
            <person name="Huntemann M."/>
            <person name="Wei C.-L."/>
            <person name="Han J."/>
            <person name="Detter J.C."/>
            <person name="Han C."/>
            <person name="Tapia R."/>
            <person name="Davenport K."/>
            <person name="Daligault H."/>
            <person name="Erkkila T."/>
            <person name="Gu W."/>
            <person name="Munk A.C.C."/>
            <person name="Teshima H."/>
            <person name="Xu Y."/>
            <person name="Chain P."/>
            <person name="Chen A."/>
            <person name="Krypides N."/>
            <person name="Mavromatis K."/>
            <person name="Markowitz V."/>
            <person name="Szeto E."/>
            <person name="Ivanova N."/>
            <person name="Mikhailova N."/>
            <person name="Ovchinnikova G."/>
            <person name="Pagani I."/>
            <person name="Pati A."/>
            <person name="Goodwin L."/>
            <person name="Peters L."/>
            <person name="Pitluck S."/>
            <person name="Woyke T."/>
            <person name="Kerfeld C."/>
        </authorList>
    </citation>
    <scope>NUCLEOTIDE SEQUENCE [LARGE SCALE GENOMIC DNA]</scope>
    <source>
        <strain evidence="2 3">PCC 6304</strain>
    </source>
</reference>
<evidence type="ECO:0000313" key="3">
    <source>
        <dbReference type="Proteomes" id="UP000010367"/>
    </source>
</evidence>
<evidence type="ECO:0000313" key="2">
    <source>
        <dbReference type="EMBL" id="AFY80171.1"/>
    </source>
</evidence>
<dbReference type="AlphaFoldDB" id="K9TDG3"/>
<feature type="compositionally biased region" description="Basic and acidic residues" evidence="1">
    <location>
        <begin position="673"/>
        <end position="705"/>
    </location>
</feature>
<organism evidence="2 3">
    <name type="scientific">Oscillatoria acuminata PCC 6304</name>
    <dbReference type="NCBI Taxonomy" id="56110"/>
    <lineage>
        <taxon>Bacteria</taxon>
        <taxon>Bacillati</taxon>
        <taxon>Cyanobacteriota</taxon>
        <taxon>Cyanophyceae</taxon>
        <taxon>Oscillatoriophycideae</taxon>
        <taxon>Oscillatoriales</taxon>
        <taxon>Oscillatoriaceae</taxon>
        <taxon>Oscillatoria</taxon>
    </lineage>
</organism>
<sequence length="712" mass="78518">MTSRTGRTGRSNRSGKGSKRAGGKAGGVAKGIKDFIDDFDTHDGKMPGTETLIPLPLGLGEIVISPDEGPVDPWDCKRWPKSIFCDGDFKPDPKGTGIGIEGISMSECELIIEIGYELFGFSMPTGLIGWSSGKCEEVPEPPPDPGPGPNLDEPGFIGPGGNYEDIRFNCSFCNVVVWYGYNDTAVRHRTWLADVLRIQGTVAGNLSVPAWVRGTTGANQTCFALPYEEIVRGENGNPLYNPNGTIATRRNPYELGRKGRIEFFYHAYSGMEAPRSLIAFITVDEEVARAGYSPANVIQWIKEASPRKRFIAYGGGALESNDYFYGSDWENSEIIAKHQTWWSLFNTNSSNCVWPASGGGGGPFPQPRIMKKDCCDASKAALRKLKRIEAVLQPDKFLKFSQDGTPTTTIGKIPKRLTTPGGEGYEKLAGYSDTAGALVKMLDRISGFWPATVEVKNLDAGEEVQEPTMQIHSISDGFKQALEALAHLVTHSASDSGPAPSEPEEDPSLKILAAILTEVGLTHKIAAITNQTTNNIEEFLDYKVRQEEEFLPMAFNPLVERTWANLEYTKPSNAQMDQYIKNLLTPSIQDIIVTKIEENKLFTEWMLEILKHSSAASAALTQQIKSKEDLKKALGTARFNALVQGALNMEQIRRVLGLPSNWDLNDFAENLEDNFHPDENVEPGLHGETKPKQAKEKPRIKDISKNGRRRKR</sequence>
<feature type="region of interest" description="Disordered" evidence="1">
    <location>
        <begin position="673"/>
        <end position="712"/>
    </location>
</feature>
<name>K9TDG3_9CYAN</name>
<dbReference type="KEGG" id="oac:Oscil6304_0422"/>
<dbReference type="EMBL" id="CP003607">
    <property type="protein sequence ID" value="AFY80171.1"/>
    <property type="molecule type" value="Genomic_DNA"/>
</dbReference>
<gene>
    <name evidence="2" type="ORF">Oscil6304_0422</name>
</gene>
<dbReference type="STRING" id="56110.Oscil6304_0422"/>